<dbReference type="PANTHER" id="PTHR12151:SF25">
    <property type="entry name" value="LINALOOL DEHYDRATASE_ISOMERASE DOMAIN-CONTAINING PROTEIN"/>
    <property type="match status" value="1"/>
</dbReference>
<organism evidence="7 8">
    <name type="scientific">Xanthomonas hortorum pv. pelargonii</name>
    <dbReference type="NCBI Taxonomy" id="453602"/>
    <lineage>
        <taxon>Bacteria</taxon>
        <taxon>Pseudomonadati</taxon>
        <taxon>Pseudomonadota</taxon>
        <taxon>Gammaproteobacteria</taxon>
        <taxon>Lysobacterales</taxon>
        <taxon>Lysobacteraceae</taxon>
        <taxon>Xanthomonas</taxon>
    </lineage>
</organism>
<feature type="domain" description="Thioredoxin" evidence="6">
    <location>
        <begin position="57"/>
        <end position="218"/>
    </location>
</feature>
<keyword evidence="3" id="KW-0479">Metal-binding</keyword>
<dbReference type="PROSITE" id="PS51352">
    <property type="entry name" value="THIOREDOXIN_2"/>
    <property type="match status" value="1"/>
</dbReference>
<dbReference type="AlphaFoldDB" id="A0AAW9ZVR0"/>
<evidence type="ECO:0000256" key="1">
    <source>
        <dbReference type="ARBA" id="ARBA00010996"/>
    </source>
</evidence>
<keyword evidence="4" id="KW-1015">Disulfide bond</keyword>
<evidence type="ECO:0000256" key="3">
    <source>
        <dbReference type="PIRSR" id="PIRSR603782-1"/>
    </source>
</evidence>
<evidence type="ECO:0000313" key="7">
    <source>
        <dbReference type="EMBL" id="NMI23953.1"/>
    </source>
</evidence>
<feature type="chain" id="PRO_5043477419" evidence="5">
    <location>
        <begin position="46"/>
        <end position="218"/>
    </location>
</feature>
<protein>
    <submittedName>
        <fullName evidence="7">SCO family protein</fullName>
    </submittedName>
</protein>
<gene>
    <name evidence="7" type="ORF">E1J24_19435</name>
</gene>
<dbReference type="Gene3D" id="3.40.30.10">
    <property type="entry name" value="Glutaredoxin"/>
    <property type="match status" value="1"/>
</dbReference>
<proteinExistence type="inferred from homology"/>
<dbReference type="InterPro" id="IPR003782">
    <property type="entry name" value="SCO1/SenC"/>
</dbReference>
<evidence type="ECO:0000313" key="8">
    <source>
        <dbReference type="Proteomes" id="UP000548771"/>
    </source>
</evidence>
<evidence type="ECO:0000256" key="5">
    <source>
        <dbReference type="SAM" id="SignalP"/>
    </source>
</evidence>
<feature type="signal peptide" evidence="5">
    <location>
        <begin position="1"/>
        <end position="45"/>
    </location>
</feature>
<sequence length="218" mass="24173">MGRHARAGAITGRRRCAGDRCRRARCAMKRRRLCLALVLAWPALAAARGTSTGAPETRARDYFGDDTLVDQNGVGHRFYTDLLSEGVVLVNLVFTNCPNACPMQTQMLQQVRRQLGERFGKDVRFLSLSIDPKRDTPQSMKAFAAKYGADVDGWRFVVAAPETMQQVLGKLGQWSGEPESHSTLLIAGRAGRQHWLKLRPDAPAERIALDLLRLADEA</sequence>
<dbReference type="GO" id="GO:0046872">
    <property type="term" value="F:metal ion binding"/>
    <property type="evidence" value="ECO:0007669"/>
    <property type="project" value="UniProtKB-KW"/>
</dbReference>
<keyword evidence="2 3" id="KW-0186">Copper</keyword>
<dbReference type="Proteomes" id="UP000548771">
    <property type="component" value="Unassembled WGS sequence"/>
</dbReference>
<accession>A0AAW9ZVR0</accession>
<evidence type="ECO:0000256" key="2">
    <source>
        <dbReference type="ARBA" id="ARBA00023008"/>
    </source>
</evidence>
<feature type="disulfide bond" description="Redox-active" evidence="4">
    <location>
        <begin position="97"/>
        <end position="101"/>
    </location>
</feature>
<dbReference type="InterPro" id="IPR013766">
    <property type="entry name" value="Thioredoxin_domain"/>
</dbReference>
<comment type="caution">
    <text evidence="7">The sequence shown here is derived from an EMBL/GenBank/DDBJ whole genome shotgun (WGS) entry which is preliminary data.</text>
</comment>
<dbReference type="PANTHER" id="PTHR12151">
    <property type="entry name" value="ELECTRON TRANSPORT PROTIN SCO1/SENC FAMILY MEMBER"/>
    <property type="match status" value="1"/>
</dbReference>
<dbReference type="InterPro" id="IPR036249">
    <property type="entry name" value="Thioredoxin-like_sf"/>
</dbReference>
<feature type="binding site" evidence="3">
    <location>
        <position position="97"/>
    </location>
    <ligand>
        <name>Cu cation</name>
        <dbReference type="ChEBI" id="CHEBI:23378"/>
    </ligand>
</feature>
<dbReference type="EMBL" id="SMDX01000031">
    <property type="protein sequence ID" value="NMI23953.1"/>
    <property type="molecule type" value="Genomic_DNA"/>
</dbReference>
<reference evidence="8" key="1">
    <citation type="journal article" date="2020" name="Syst. Appl. Microbiol.">
        <title>Clarifying the taxonomy of the causal agent of bacterial leaf spot of lettuce through a polyphasic approach reveals that Xanthomonas cynarae Trebaol et al. 2000 emend. Timilsina et al. 2019 is a later heterotypic synonym of Xanthomonas hortorum Vauterin et al. 1995.</title>
        <authorList>
            <person name="Moriniere L."/>
            <person name="Burlet A."/>
            <person name="Rosenthal E.R."/>
            <person name="Nesme X."/>
            <person name="Portier P."/>
            <person name="Bull C.T."/>
            <person name="Lavire C."/>
            <person name="Fischer-Le Saux M."/>
            <person name="Bertolla F."/>
        </authorList>
    </citation>
    <scope>NUCLEOTIDE SEQUENCE [LARGE SCALE GENOMIC DNA]</scope>
    <source>
        <strain evidence="8">CFBP2533</strain>
    </source>
</reference>
<name>A0AAW9ZVR0_9XANT</name>
<evidence type="ECO:0000256" key="4">
    <source>
        <dbReference type="PIRSR" id="PIRSR603782-2"/>
    </source>
</evidence>
<feature type="binding site" evidence="3">
    <location>
        <position position="101"/>
    </location>
    <ligand>
        <name>Cu cation</name>
        <dbReference type="ChEBI" id="CHEBI:23378"/>
    </ligand>
</feature>
<dbReference type="CDD" id="cd02968">
    <property type="entry name" value="SCO"/>
    <property type="match status" value="1"/>
</dbReference>
<evidence type="ECO:0000259" key="6">
    <source>
        <dbReference type="PROSITE" id="PS51352"/>
    </source>
</evidence>
<dbReference type="SUPFAM" id="SSF52833">
    <property type="entry name" value="Thioredoxin-like"/>
    <property type="match status" value="1"/>
</dbReference>
<dbReference type="Pfam" id="PF02630">
    <property type="entry name" value="SCO1-SenC"/>
    <property type="match status" value="1"/>
</dbReference>
<comment type="similarity">
    <text evidence="1">Belongs to the SCO1/2 family.</text>
</comment>
<keyword evidence="5" id="KW-0732">Signal</keyword>